<keyword evidence="1" id="KW-0285">Flavoprotein</keyword>
<keyword evidence="3" id="KW-0560">Oxidoreductase</keyword>
<sequence>MYPSAFEYFAPSSVEEALDLLEKYGEDAKVMAGGQSLIPLLKLRFTTIPYIIDIGHIKDLNYIKHRNDDTEIGAIVKEHKIEYDDEISRRFPVMHDAAMQIADPVVRNMGTIGGDLCHGDPANDMPAVSLSLNAVFNVKSKSSERRINASDFFKDTFVTDLKSNEILLSIDVKNRNSTGAYFKYKRPAGDYSIAAVAVSFNLDNNVLSNVGIGLTSLANIPLKCVDAEEFLENKEYNKENIDKAADIVSKSVDPSDDINGSADFKRRVSGMVFKHAMENAYRRYNHV</sequence>
<dbReference type="Pfam" id="PF00941">
    <property type="entry name" value="FAD_binding_5"/>
    <property type="match status" value="1"/>
</dbReference>
<dbReference type="SUPFAM" id="SSF56176">
    <property type="entry name" value="FAD-binding/transporter-associated domain-like"/>
    <property type="match status" value="1"/>
</dbReference>
<organism evidence="5 6">
    <name type="scientific">Picrophilus torridus (strain ATCC 700027 / DSM 9790 / JCM 10055 / NBRC 100828 / KAW 2/3)</name>
    <dbReference type="NCBI Taxonomy" id="1122961"/>
    <lineage>
        <taxon>Archaea</taxon>
        <taxon>Methanobacteriati</taxon>
        <taxon>Thermoplasmatota</taxon>
        <taxon>Thermoplasmata</taxon>
        <taxon>Thermoplasmatales</taxon>
        <taxon>Picrophilaceae</taxon>
        <taxon>Picrophilus</taxon>
    </lineage>
</organism>
<gene>
    <name evidence="5" type="ORF">SAMN02745355_1256</name>
</gene>
<dbReference type="GO" id="GO:0071949">
    <property type="term" value="F:FAD binding"/>
    <property type="evidence" value="ECO:0007669"/>
    <property type="project" value="InterPro"/>
</dbReference>
<dbReference type="GO" id="GO:0016491">
    <property type="term" value="F:oxidoreductase activity"/>
    <property type="evidence" value="ECO:0007669"/>
    <property type="project" value="UniProtKB-KW"/>
</dbReference>
<dbReference type="InterPro" id="IPR051312">
    <property type="entry name" value="Diverse_Substr_Oxidored"/>
</dbReference>
<dbReference type="PROSITE" id="PS51387">
    <property type="entry name" value="FAD_PCMH"/>
    <property type="match status" value="1"/>
</dbReference>
<reference evidence="5 6" key="1">
    <citation type="submission" date="2017-04" db="EMBL/GenBank/DDBJ databases">
        <authorList>
            <person name="Varghese N."/>
            <person name="Submissions S."/>
        </authorList>
    </citation>
    <scope>NUCLEOTIDE SEQUENCE [LARGE SCALE GENOMIC DNA]</scope>
    <source>
        <strain evidence="5 6">DSM 9789</strain>
    </source>
</reference>
<evidence type="ECO:0000256" key="2">
    <source>
        <dbReference type="ARBA" id="ARBA00022827"/>
    </source>
</evidence>
<evidence type="ECO:0000256" key="3">
    <source>
        <dbReference type="ARBA" id="ARBA00023002"/>
    </source>
</evidence>
<dbReference type="Gene3D" id="3.30.465.10">
    <property type="match status" value="1"/>
</dbReference>
<evidence type="ECO:0000313" key="6">
    <source>
        <dbReference type="Proteomes" id="UP000192315"/>
    </source>
</evidence>
<dbReference type="PANTHER" id="PTHR42659">
    <property type="entry name" value="XANTHINE DEHYDROGENASE SUBUNIT C-RELATED"/>
    <property type="match status" value="1"/>
</dbReference>
<evidence type="ECO:0000259" key="4">
    <source>
        <dbReference type="PROSITE" id="PS51387"/>
    </source>
</evidence>
<dbReference type="FunFam" id="3.30.465.10:FF:000017">
    <property type="entry name" value="Xanthine dehydrogenase, FAD binding subunit"/>
    <property type="match status" value="1"/>
</dbReference>
<comment type="caution">
    <text evidence="5">The sequence shown here is derived from an EMBL/GenBank/DDBJ whole genome shotgun (WGS) entry which is preliminary data.</text>
</comment>
<proteinExistence type="predicted"/>
<dbReference type="EMBL" id="FWYE01000003">
    <property type="protein sequence ID" value="SMD31328.1"/>
    <property type="molecule type" value="Genomic_DNA"/>
</dbReference>
<dbReference type="InterPro" id="IPR016166">
    <property type="entry name" value="FAD-bd_PCMH"/>
</dbReference>
<dbReference type="Proteomes" id="UP000192315">
    <property type="component" value="Unassembled WGS sequence"/>
</dbReference>
<dbReference type="RefSeq" id="WP_084273025.1">
    <property type="nucleotide sequence ID" value="NZ_FWYE01000003.1"/>
</dbReference>
<dbReference type="InterPro" id="IPR002346">
    <property type="entry name" value="Mopterin_DH_FAD-bd"/>
</dbReference>
<dbReference type="AlphaFoldDB" id="A0A8G2FXN3"/>
<evidence type="ECO:0000313" key="5">
    <source>
        <dbReference type="EMBL" id="SMD31328.1"/>
    </source>
</evidence>
<feature type="domain" description="FAD-binding PCMH-type" evidence="4">
    <location>
        <begin position="1"/>
        <end position="177"/>
    </location>
</feature>
<dbReference type="Pfam" id="PF03450">
    <property type="entry name" value="CO_deh_flav_C"/>
    <property type="match status" value="1"/>
</dbReference>
<evidence type="ECO:0000256" key="1">
    <source>
        <dbReference type="ARBA" id="ARBA00022630"/>
    </source>
</evidence>
<name>A0A8G2FXN3_PICTO</name>
<dbReference type="InterPro" id="IPR016169">
    <property type="entry name" value="FAD-bd_PCMH_sub2"/>
</dbReference>
<dbReference type="SUPFAM" id="SSF55447">
    <property type="entry name" value="CO dehydrogenase flavoprotein C-terminal domain-like"/>
    <property type="match status" value="1"/>
</dbReference>
<dbReference type="Gene3D" id="3.30.43.10">
    <property type="entry name" value="Uridine Diphospho-n-acetylenolpyruvylglucosamine Reductase, domain 2"/>
    <property type="match status" value="1"/>
</dbReference>
<accession>A0A8G2FXN3</accession>
<dbReference type="PANTHER" id="PTHR42659:SF2">
    <property type="entry name" value="XANTHINE DEHYDROGENASE SUBUNIT C-RELATED"/>
    <property type="match status" value="1"/>
</dbReference>
<dbReference type="InterPro" id="IPR036683">
    <property type="entry name" value="CO_DH_flav_C_dom_sf"/>
</dbReference>
<dbReference type="Gene3D" id="3.30.390.50">
    <property type="entry name" value="CO dehydrogenase flavoprotein, C-terminal domain"/>
    <property type="match status" value="1"/>
</dbReference>
<dbReference type="InterPro" id="IPR016167">
    <property type="entry name" value="FAD-bd_PCMH_sub1"/>
</dbReference>
<keyword evidence="2" id="KW-0274">FAD</keyword>
<dbReference type="InterPro" id="IPR036318">
    <property type="entry name" value="FAD-bd_PCMH-like_sf"/>
</dbReference>
<protein>
    <submittedName>
        <fullName evidence="5">Carbon monoxide dehydrogenase, medium subunit</fullName>
    </submittedName>
</protein>
<keyword evidence="6" id="KW-1185">Reference proteome</keyword>
<dbReference type="InterPro" id="IPR005107">
    <property type="entry name" value="CO_DH_flav_C"/>
</dbReference>
<dbReference type="SMART" id="SM01092">
    <property type="entry name" value="CO_deh_flav_C"/>
    <property type="match status" value="1"/>
</dbReference>